<evidence type="ECO:0000313" key="2">
    <source>
        <dbReference type="Proteomes" id="UP000290288"/>
    </source>
</evidence>
<keyword evidence="2" id="KW-1185">Reference proteome</keyword>
<reference evidence="1 2" key="1">
    <citation type="submission" date="2019-01" db="EMBL/GenBank/DDBJ databases">
        <title>Draft genome sequence of Psathyrella aberdarensis IHI B618.</title>
        <authorList>
            <person name="Buettner E."/>
            <person name="Kellner H."/>
        </authorList>
    </citation>
    <scope>NUCLEOTIDE SEQUENCE [LARGE SCALE GENOMIC DNA]</scope>
    <source>
        <strain evidence="1 2">IHI B618</strain>
    </source>
</reference>
<sequence>MLLSSSQQFIAGPSNSSMSLYSSQMQPNFGFNPVQGASLQNPLAATTDQNSPALFKQNLAIVQQEILKVQALARDALSGIQSAYHIGQSPATTSRQIEKVRLALDNLMQLLRSTGVGALPVLPSAGTQGEPITPPTEAQLLVDANKSIQTLYESLKRKQESAAVVANLLGADNRTGGR</sequence>
<gene>
    <name evidence="1" type="ORF">EST38_g5119</name>
</gene>
<dbReference type="Proteomes" id="UP000290288">
    <property type="component" value="Unassembled WGS sequence"/>
</dbReference>
<dbReference type="AlphaFoldDB" id="A0A4Q2DLC7"/>
<proteinExistence type="predicted"/>
<protein>
    <submittedName>
        <fullName evidence="1">Uncharacterized protein</fullName>
    </submittedName>
</protein>
<dbReference type="OrthoDB" id="3203574at2759"/>
<evidence type="ECO:0000313" key="1">
    <source>
        <dbReference type="EMBL" id="RXW20749.1"/>
    </source>
</evidence>
<dbReference type="EMBL" id="SDEE01000135">
    <property type="protein sequence ID" value="RXW20749.1"/>
    <property type="molecule type" value="Genomic_DNA"/>
</dbReference>
<name>A0A4Q2DLC7_9AGAR</name>
<comment type="caution">
    <text evidence="1">The sequence shown here is derived from an EMBL/GenBank/DDBJ whole genome shotgun (WGS) entry which is preliminary data.</text>
</comment>
<accession>A0A4Q2DLC7</accession>
<organism evidence="1 2">
    <name type="scientific">Candolleomyces aberdarensis</name>
    <dbReference type="NCBI Taxonomy" id="2316362"/>
    <lineage>
        <taxon>Eukaryota</taxon>
        <taxon>Fungi</taxon>
        <taxon>Dikarya</taxon>
        <taxon>Basidiomycota</taxon>
        <taxon>Agaricomycotina</taxon>
        <taxon>Agaricomycetes</taxon>
        <taxon>Agaricomycetidae</taxon>
        <taxon>Agaricales</taxon>
        <taxon>Agaricineae</taxon>
        <taxon>Psathyrellaceae</taxon>
        <taxon>Candolleomyces</taxon>
    </lineage>
</organism>